<proteinExistence type="predicted"/>
<evidence type="ECO:0000313" key="4">
    <source>
        <dbReference type="Proteomes" id="UP000297918"/>
    </source>
</evidence>
<dbReference type="AlphaFoldDB" id="A0A4R9IJ39"/>
<organism evidence="1 3">
    <name type="scientific">Leptospira bourretii</name>
    <dbReference type="NCBI Taxonomy" id="2484962"/>
    <lineage>
        <taxon>Bacteria</taxon>
        <taxon>Pseudomonadati</taxon>
        <taxon>Spirochaetota</taxon>
        <taxon>Spirochaetia</taxon>
        <taxon>Leptospirales</taxon>
        <taxon>Leptospiraceae</taxon>
        <taxon>Leptospira</taxon>
    </lineage>
</organism>
<dbReference type="InterPro" id="IPR038573">
    <property type="entry name" value="BrnT_sf"/>
</dbReference>
<dbReference type="InterPro" id="IPR007460">
    <property type="entry name" value="BrnT_toxin"/>
</dbReference>
<dbReference type="Proteomes" id="UP000297918">
    <property type="component" value="Unassembled WGS sequence"/>
</dbReference>
<evidence type="ECO:0000313" key="3">
    <source>
        <dbReference type="Proteomes" id="UP000297394"/>
    </source>
</evidence>
<dbReference type="EMBL" id="RQFM01000010">
    <property type="protein sequence ID" value="TGK88526.1"/>
    <property type="molecule type" value="Genomic_DNA"/>
</dbReference>
<sequence>MRFEWDQEKEKVNISKHQLTFSKASLVFADPKAIYLPDPDHSVGETREIVLGKIENITIAVVIFVDRSNKSEEIIRIISARKATINEEAQYYSEEIN</sequence>
<evidence type="ECO:0000313" key="1">
    <source>
        <dbReference type="EMBL" id="TGK88526.1"/>
    </source>
</evidence>
<evidence type="ECO:0000313" key="2">
    <source>
        <dbReference type="EMBL" id="TGK89172.1"/>
    </source>
</evidence>
<keyword evidence="4" id="KW-1185">Reference proteome</keyword>
<protein>
    <submittedName>
        <fullName evidence="1">BrnT family toxin</fullName>
    </submittedName>
</protein>
<reference evidence="1 3" key="2">
    <citation type="journal article" date="2019" name="PLoS Negl. Trop. Dis.">
        <title>Revisiting the worldwide diversity of Leptospira species in the environment.</title>
        <authorList>
            <person name="Vincent A.T."/>
            <person name="Schiettekatte O."/>
            <person name="Bourhy P."/>
            <person name="Veyrier F.J."/>
            <person name="Picardeau M."/>
        </authorList>
    </citation>
    <scope>NUCLEOTIDE SEQUENCE [LARGE SCALE GENOMIC DNA]</scope>
    <source>
        <strain evidence="1 3">201800280</strain>
        <strain evidence="2">201800281</strain>
    </source>
</reference>
<accession>A0A4R9IJ39</accession>
<dbReference type="Pfam" id="PF04365">
    <property type="entry name" value="BrnT_toxin"/>
    <property type="match status" value="1"/>
</dbReference>
<dbReference type="Gene3D" id="3.10.450.530">
    <property type="entry name" value="Ribonuclease toxin, BrnT, of type II toxin-antitoxin system"/>
    <property type="match status" value="1"/>
</dbReference>
<dbReference type="Proteomes" id="UP000297394">
    <property type="component" value="Unassembled WGS sequence"/>
</dbReference>
<reference evidence="2" key="1">
    <citation type="submission" date="2018-10" db="EMBL/GenBank/DDBJ databases">
        <authorList>
            <person name="Vincent A.T."/>
            <person name="Schiettekatte O."/>
            <person name="Bourhy P."/>
            <person name="Veyrier F.J."/>
            <person name="Picardeau M."/>
        </authorList>
    </citation>
    <scope>NUCLEOTIDE SEQUENCE</scope>
    <source>
        <strain evidence="2">201800281</strain>
    </source>
</reference>
<dbReference type="EMBL" id="RQFL01000031">
    <property type="protein sequence ID" value="TGK89172.1"/>
    <property type="molecule type" value="Genomic_DNA"/>
</dbReference>
<dbReference type="RefSeq" id="WP_135746756.1">
    <property type="nucleotide sequence ID" value="NZ_RQFL01000031.1"/>
</dbReference>
<dbReference type="OrthoDB" id="9802417at2"/>
<name>A0A4R9IJ39_9LEPT</name>
<comment type="caution">
    <text evidence="1">The sequence shown here is derived from an EMBL/GenBank/DDBJ whole genome shotgun (WGS) entry which is preliminary data.</text>
</comment>
<gene>
    <name evidence="1" type="ORF">EHQ23_06785</name>
    <name evidence="2" type="ORF">EHQ26_19310</name>
</gene>